<evidence type="ECO:0000256" key="5">
    <source>
        <dbReference type="ARBA" id="ARBA00023136"/>
    </source>
</evidence>
<reference evidence="9" key="1">
    <citation type="journal article" date="2019" name="Int. J. Syst. Evol. Microbiol.">
        <title>The Global Catalogue of Microorganisms (GCM) 10K type strain sequencing project: providing services to taxonomists for standard genome sequencing and annotation.</title>
        <authorList>
            <consortium name="The Broad Institute Genomics Platform"/>
            <consortium name="The Broad Institute Genome Sequencing Center for Infectious Disease"/>
            <person name="Wu L."/>
            <person name="Ma J."/>
        </authorList>
    </citation>
    <scope>NUCLEOTIDE SEQUENCE [LARGE SCALE GENOMIC DNA]</scope>
    <source>
        <strain evidence="9">JCM 17021</strain>
    </source>
</reference>
<name>A0ABP7KA11_9MICO</name>
<comment type="caution">
    <text evidence="8">The sequence shown here is derived from an EMBL/GenBank/DDBJ whole genome shotgun (WGS) entry which is preliminary data.</text>
</comment>
<dbReference type="Proteomes" id="UP001501803">
    <property type="component" value="Unassembled WGS sequence"/>
</dbReference>
<keyword evidence="3 7" id="KW-0812">Transmembrane</keyword>
<evidence type="ECO:0000256" key="6">
    <source>
        <dbReference type="SAM" id="MobiDB-lite"/>
    </source>
</evidence>
<feature type="transmembrane region" description="Helical" evidence="7">
    <location>
        <begin position="32"/>
        <end position="49"/>
    </location>
</feature>
<feature type="transmembrane region" description="Helical" evidence="7">
    <location>
        <begin position="223"/>
        <end position="244"/>
    </location>
</feature>
<keyword evidence="5 7" id="KW-0472">Membrane</keyword>
<dbReference type="RefSeq" id="WP_345063321.1">
    <property type="nucleotide sequence ID" value="NZ_BAABCN010000002.1"/>
</dbReference>
<feature type="transmembrane region" description="Helical" evidence="7">
    <location>
        <begin position="299"/>
        <end position="319"/>
    </location>
</feature>
<feature type="transmembrane region" description="Helical" evidence="7">
    <location>
        <begin position="61"/>
        <end position="87"/>
    </location>
</feature>
<dbReference type="EMBL" id="BAABCN010000002">
    <property type="protein sequence ID" value="GAA3870049.1"/>
    <property type="molecule type" value="Genomic_DNA"/>
</dbReference>
<sequence length="380" mass="40370">MASRGFPRGTILLIGLASATVTAIGISSIKGILAPVLLTLILSICAHPVRTGLEKRGVPHGLATGSVILVVFLLLAGFAYTLVIAFAQFVNMLPQYSDQFAEIGKNIAAWLQSIGISQTQVASVEAGFDPSTIISFFSGILGSVFSITGVLVIILTMLILMSADAVYVPTILRQLRPRKPDLVTALTGFASNVRRYMVVTTVLGVAQGALNAIALWIMGVPAALLWGLLAFLCSFIPNIGYFFAIIPPIIFGFLVGGWPTVIAVIIVYGVINAVIQSIIQPRVVGNAVALSQTITFFSVLFWAVVIGPIGAILAIPLTLMGRMVLIDANPSAQWIRPAIGDTTETRQIMKTQDAANKQERQSKRGARTTTTPGDPEPDGE</sequence>
<dbReference type="Pfam" id="PF01594">
    <property type="entry name" value="AI-2E_transport"/>
    <property type="match status" value="1"/>
</dbReference>
<keyword evidence="9" id="KW-1185">Reference proteome</keyword>
<protein>
    <submittedName>
        <fullName evidence="8">AI-2E family transporter</fullName>
    </submittedName>
</protein>
<dbReference type="PANTHER" id="PTHR21716">
    <property type="entry name" value="TRANSMEMBRANE PROTEIN"/>
    <property type="match status" value="1"/>
</dbReference>
<comment type="similarity">
    <text evidence="2">Belongs to the autoinducer-2 exporter (AI-2E) (TC 2.A.86) family.</text>
</comment>
<dbReference type="InterPro" id="IPR002549">
    <property type="entry name" value="AI-2E-like"/>
</dbReference>
<evidence type="ECO:0000256" key="2">
    <source>
        <dbReference type="ARBA" id="ARBA00009773"/>
    </source>
</evidence>
<evidence type="ECO:0000313" key="8">
    <source>
        <dbReference type="EMBL" id="GAA3870049.1"/>
    </source>
</evidence>
<proteinExistence type="inferred from homology"/>
<keyword evidence="4 7" id="KW-1133">Transmembrane helix</keyword>
<comment type="subcellular location">
    <subcellularLocation>
        <location evidence="1">Membrane</location>
        <topology evidence="1">Multi-pass membrane protein</topology>
    </subcellularLocation>
</comment>
<organism evidence="8 9">
    <name type="scientific">Leifsonia kafniensis</name>
    <dbReference type="NCBI Taxonomy" id="475957"/>
    <lineage>
        <taxon>Bacteria</taxon>
        <taxon>Bacillati</taxon>
        <taxon>Actinomycetota</taxon>
        <taxon>Actinomycetes</taxon>
        <taxon>Micrococcales</taxon>
        <taxon>Microbacteriaceae</taxon>
        <taxon>Leifsonia</taxon>
    </lineage>
</organism>
<evidence type="ECO:0000256" key="7">
    <source>
        <dbReference type="SAM" id="Phobius"/>
    </source>
</evidence>
<evidence type="ECO:0000256" key="4">
    <source>
        <dbReference type="ARBA" id="ARBA00022989"/>
    </source>
</evidence>
<evidence type="ECO:0000313" key="9">
    <source>
        <dbReference type="Proteomes" id="UP001501803"/>
    </source>
</evidence>
<feature type="transmembrane region" description="Helical" evidence="7">
    <location>
        <begin position="196"/>
        <end position="217"/>
    </location>
</feature>
<feature type="transmembrane region" description="Helical" evidence="7">
    <location>
        <begin position="140"/>
        <end position="168"/>
    </location>
</feature>
<feature type="region of interest" description="Disordered" evidence="6">
    <location>
        <begin position="350"/>
        <end position="380"/>
    </location>
</feature>
<feature type="transmembrane region" description="Helical" evidence="7">
    <location>
        <begin position="251"/>
        <end position="279"/>
    </location>
</feature>
<gene>
    <name evidence="8" type="ORF">GCM10022381_11610</name>
</gene>
<evidence type="ECO:0000256" key="3">
    <source>
        <dbReference type="ARBA" id="ARBA00022692"/>
    </source>
</evidence>
<accession>A0ABP7KA11</accession>
<dbReference type="PANTHER" id="PTHR21716:SF64">
    <property type="entry name" value="AI-2 TRANSPORT PROTEIN TQSA"/>
    <property type="match status" value="1"/>
</dbReference>
<evidence type="ECO:0000256" key="1">
    <source>
        <dbReference type="ARBA" id="ARBA00004141"/>
    </source>
</evidence>